<dbReference type="Proteomes" id="UP000431401">
    <property type="component" value="Unassembled WGS sequence"/>
</dbReference>
<dbReference type="RefSeq" id="WP_227838331.1">
    <property type="nucleotide sequence ID" value="NZ_WEGI01000011.1"/>
</dbReference>
<evidence type="ECO:0000256" key="6">
    <source>
        <dbReference type="SAM" id="Phobius"/>
    </source>
</evidence>
<evidence type="ECO:0000256" key="2">
    <source>
        <dbReference type="ARBA" id="ARBA00022516"/>
    </source>
</evidence>
<dbReference type="Pfam" id="PF01553">
    <property type="entry name" value="Acyltransferase"/>
    <property type="match status" value="1"/>
</dbReference>
<sequence length="320" mass="34442">MPALMSPDTSGLACPPAAPVHAWMPVSPCVPSCVDVRPQAGRLRMVARIAAVAGLLAGFPAANLLTPRPLRERMHRRGARMLLRACGFRLRIIDLRGESATPAGRRGRRSRDRRGLLVVSAHVGWTDVVALAAMDPMGFVARGDLIEWPMLGGLARIMRVIPIHRERLRQLPEVIAVMSERLAAGERVGMFPEGTTWCGRAHGSLRPALFQSAVDSGAPVQPVRMRYLDAAGELTTVPGFVGDDTFLDSARRVLRSRGVVAEITLLPIEQPGADRHELARRCEQAMRGEEVLDIDAHATAVGSGPTRAIVPDRAGVAGIG</sequence>
<keyword evidence="4" id="KW-0443">Lipid metabolism</keyword>
<gene>
    <name evidence="8" type="ORF">NRB56_51140</name>
</gene>
<dbReference type="AlphaFoldDB" id="A0A7K0DUT2"/>
<name>A0A7K0DUT2_9NOCA</name>
<reference evidence="8 9" key="1">
    <citation type="submission" date="2019-10" db="EMBL/GenBank/DDBJ databases">
        <title>Nocardia macrotermitis sp. nov. and Nocardia aurantia sp. nov., isolated from the gut of fungus growing-termite Macrotermes natalensis.</title>
        <authorList>
            <person name="Benndorf R."/>
            <person name="Schwitalla J."/>
            <person name="Martin K."/>
            <person name="De Beer W."/>
            <person name="Kaster A.-K."/>
            <person name="Vollmers J."/>
            <person name="Poulsen M."/>
            <person name="Beemelmanns C."/>
        </authorList>
    </citation>
    <scope>NUCLEOTIDE SEQUENCE [LARGE SCALE GENOMIC DNA]</scope>
    <source>
        <strain evidence="8 9">RB56</strain>
    </source>
</reference>
<comment type="caution">
    <text evidence="8">The sequence shown here is derived from an EMBL/GenBank/DDBJ whole genome shotgun (WGS) entry which is preliminary data.</text>
</comment>
<keyword evidence="5" id="KW-0012">Acyltransferase</keyword>
<evidence type="ECO:0000256" key="1">
    <source>
        <dbReference type="ARBA" id="ARBA00005189"/>
    </source>
</evidence>
<feature type="transmembrane region" description="Helical" evidence="6">
    <location>
        <begin position="45"/>
        <end position="66"/>
    </location>
</feature>
<keyword evidence="3" id="KW-0808">Transferase</keyword>
<dbReference type="PANTHER" id="PTHR10434">
    <property type="entry name" value="1-ACYL-SN-GLYCEROL-3-PHOSPHATE ACYLTRANSFERASE"/>
    <property type="match status" value="1"/>
</dbReference>
<keyword evidence="6" id="KW-1133">Transmembrane helix</keyword>
<dbReference type="GO" id="GO:0003841">
    <property type="term" value="F:1-acylglycerol-3-phosphate O-acyltransferase activity"/>
    <property type="evidence" value="ECO:0007669"/>
    <property type="project" value="TreeGrafter"/>
</dbReference>
<dbReference type="InterPro" id="IPR002123">
    <property type="entry name" value="Plipid/glycerol_acylTrfase"/>
</dbReference>
<keyword evidence="9" id="KW-1185">Reference proteome</keyword>
<dbReference type="SUPFAM" id="SSF69593">
    <property type="entry name" value="Glycerol-3-phosphate (1)-acyltransferase"/>
    <property type="match status" value="1"/>
</dbReference>
<dbReference type="CDD" id="cd07989">
    <property type="entry name" value="LPLAT_AGPAT-like"/>
    <property type="match status" value="1"/>
</dbReference>
<dbReference type="PANTHER" id="PTHR10434:SF64">
    <property type="entry name" value="1-ACYL-SN-GLYCEROL-3-PHOSPHATE ACYLTRANSFERASE-RELATED"/>
    <property type="match status" value="1"/>
</dbReference>
<organism evidence="8 9">
    <name type="scientific">Nocardia aurantia</name>
    <dbReference type="NCBI Taxonomy" id="2585199"/>
    <lineage>
        <taxon>Bacteria</taxon>
        <taxon>Bacillati</taxon>
        <taxon>Actinomycetota</taxon>
        <taxon>Actinomycetes</taxon>
        <taxon>Mycobacteriales</taxon>
        <taxon>Nocardiaceae</taxon>
        <taxon>Nocardia</taxon>
    </lineage>
</organism>
<feature type="transmembrane region" description="Helical" evidence="6">
    <location>
        <begin position="115"/>
        <end position="133"/>
    </location>
</feature>
<dbReference type="SMART" id="SM00563">
    <property type="entry name" value="PlsC"/>
    <property type="match status" value="1"/>
</dbReference>
<comment type="pathway">
    <text evidence="1">Lipid metabolism.</text>
</comment>
<evidence type="ECO:0000313" key="9">
    <source>
        <dbReference type="Proteomes" id="UP000431401"/>
    </source>
</evidence>
<keyword evidence="6" id="KW-0472">Membrane</keyword>
<evidence type="ECO:0000313" key="8">
    <source>
        <dbReference type="EMBL" id="MQY29523.1"/>
    </source>
</evidence>
<dbReference type="EMBL" id="WEGI01000011">
    <property type="protein sequence ID" value="MQY29523.1"/>
    <property type="molecule type" value="Genomic_DNA"/>
</dbReference>
<keyword evidence="6" id="KW-0812">Transmembrane</keyword>
<protein>
    <recommendedName>
        <fullName evidence="7">Phospholipid/glycerol acyltransferase domain-containing protein</fullName>
    </recommendedName>
</protein>
<dbReference type="GO" id="GO:0006654">
    <property type="term" value="P:phosphatidic acid biosynthetic process"/>
    <property type="evidence" value="ECO:0007669"/>
    <property type="project" value="TreeGrafter"/>
</dbReference>
<keyword evidence="2" id="KW-0444">Lipid biosynthesis</keyword>
<proteinExistence type="predicted"/>
<evidence type="ECO:0000259" key="7">
    <source>
        <dbReference type="SMART" id="SM00563"/>
    </source>
</evidence>
<evidence type="ECO:0000256" key="4">
    <source>
        <dbReference type="ARBA" id="ARBA00023098"/>
    </source>
</evidence>
<feature type="domain" description="Phospholipid/glycerol acyltransferase" evidence="7">
    <location>
        <begin position="116"/>
        <end position="228"/>
    </location>
</feature>
<evidence type="ECO:0000256" key="5">
    <source>
        <dbReference type="ARBA" id="ARBA00023315"/>
    </source>
</evidence>
<evidence type="ECO:0000256" key="3">
    <source>
        <dbReference type="ARBA" id="ARBA00022679"/>
    </source>
</evidence>
<accession>A0A7K0DUT2</accession>